<gene>
    <name evidence="4" type="ORF">NAEGRDRAFT_70210</name>
</gene>
<dbReference type="PANTHER" id="PTHR48047:SF131">
    <property type="entry name" value="GLYCOSYLTRANSFERASE"/>
    <property type="match status" value="1"/>
</dbReference>
<proteinExistence type="inferred from homology"/>
<organism evidence="5">
    <name type="scientific">Naegleria gruberi</name>
    <name type="common">Amoeba</name>
    <dbReference type="NCBI Taxonomy" id="5762"/>
    <lineage>
        <taxon>Eukaryota</taxon>
        <taxon>Discoba</taxon>
        <taxon>Heterolobosea</taxon>
        <taxon>Tetramitia</taxon>
        <taxon>Eutetramitia</taxon>
        <taxon>Vahlkampfiidae</taxon>
        <taxon>Naegleria</taxon>
    </lineage>
</organism>
<sequence>MLQTFAMKENLISEQDCTHKQFVFIPLPDSSHIRGLADVAKATSLLMNAKCQGFTVSQIKLLTFPIWNGVVEEIANNSKSEFFDHEQYFTPIYINVKDSELKDKLKKMDSYRKSETSKMERYVIGIDVLSVAYSIIIQSIDGMLAQDSELRLIKEKRPHDILFVIDMTAHSAIDYAQREGLNFVIVNILPSVIFNQNIPQFIARFPFTTTSFTKLTSIYQEEGISKYLLTRLYEEIYIQGRLLLQGIKSVGELNSIRRAHNMSEKYEILFTSSEKIFIHFTSPGVLDYSYPISHNNRFVGYKSTAKKNHKLIGKPNLFSDKLGEENFVLYEKNKDDNLSDQEMTRWLDEKLERNISIVYIAFGTKLEFSNEHMTTILNFTIRTDENIHVICVHEGYSDLKLPESMAKKVLFQTWVNQGLILSHPSIVAFVTHAGCHSLVEAIDNQVPVLTFPIFGDQFANSIRCEDFGLGFVISEDIFERNEKSFSKSLKSVISSKMEIKKRMREIKRNNLNAAKLSISTIQSLGDSLSNISELLSNNVLTAGEIVIEVAFDNFDQHTRDISTLLPWYIQLNIPLPFILSLVIPILSITFQYCCFLTTRRRNSNKQL</sequence>
<accession>D2VMP3</accession>
<dbReference type="eggNOG" id="KOG1192">
    <property type="taxonomic scope" value="Eukaryota"/>
</dbReference>
<dbReference type="GeneID" id="8851355"/>
<name>D2VMP3_NAEGR</name>
<evidence type="ECO:0000313" key="4">
    <source>
        <dbReference type="EMBL" id="EFC41865.1"/>
    </source>
</evidence>
<dbReference type="InParanoid" id="D2VMP3"/>
<dbReference type="OrthoDB" id="5835829at2759"/>
<dbReference type="VEuPathDB" id="AmoebaDB:NAEGRDRAFT_70210"/>
<evidence type="ECO:0000256" key="3">
    <source>
        <dbReference type="SAM" id="Phobius"/>
    </source>
</evidence>
<keyword evidence="3" id="KW-1133">Transmembrane helix</keyword>
<keyword evidence="5" id="KW-1185">Reference proteome</keyword>
<evidence type="ECO:0000256" key="2">
    <source>
        <dbReference type="ARBA" id="ARBA00022679"/>
    </source>
</evidence>
<keyword evidence="3" id="KW-0472">Membrane</keyword>
<dbReference type="Gene3D" id="3.40.50.2000">
    <property type="entry name" value="Glycogen Phosphorylase B"/>
    <property type="match status" value="1"/>
</dbReference>
<dbReference type="InterPro" id="IPR035595">
    <property type="entry name" value="UDP_glycos_trans_CS"/>
</dbReference>
<comment type="similarity">
    <text evidence="1">Belongs to the UDP-glycosyltransferase family.</text>
</comment>
<evidence type="ECO:0000313" key="5">
    <source>
        <dbReference type="Proteomes" id="UP000006671"/>
    </source>
</evidence>
<dbReference type="KEGG" id="ngr:NAEGRDRAFT_70210"/>
<dbReference type="PANTHER" id="PTHR48047">
    <property type="entry name" value="GLYCOSYLTRANSFERASE"/>
    <property type="match status" value="1"/>
</dbReference>
<reference evidence="4 5" key="1">
    <citation type="journal article" date="2010" name="Cell">
        <title>The genome of Naegleria gruberi illuminates early eukaryotic versatility.</title>
        <authorList>
            <person name="Fritz-Laylin L.K."/>
            <person name="Prochnik S.E."/>
            <person name="Ginger M.L."/>
            <person name="Dacks J.B."/>
            <person name="Carpenter M.L."/>
            <person name="Field M.C."/>
            <person name="Kuo A."/>
            <person name="Paredez A."/>
            <person name="Chapman J."/>
            <person name="Pham J."/>
            <person name="Shu S."/>
            <person name="Neupane R."/>
            <person name="Cipriano M."/>
            <person name="Mancuso J."/>
            <person name="Tu H."/>
            <person name="Salamov A."/>
            <person name="Lindquist E."/>
            <person name="Shapiro H."/>
            <person name="Lucas S."/>
            <person name="Grigoriev I.V."/>
            <person name="Cande W.Z."/>
            <person name="Fulton C."/>
            <person name="Rokhsar D.S."/>
            <person name="Dawson S.C."/>
        </authorList>
    </citation>
    <scope>NUCLEOTIDE SEQUENCE [LARGE SCALE GENOMIC DNA]</scope>
    <source>
        <strain evidence="4 5">NEG-M</strain>
    </source>
</reference>
<keyword evidence="3" id="KW-0812">Transmembrane</keyword>
<dbReference type="Proteomes" id="UP000006671">
    <property type="component" value="Unassembled WGS sequence"/>
</dbReference>
<dbReference type="PROSITE" id="PS00375">
    <property type="entry name" value="UDPGT"/>
    <property type="match status" value="1"/>
</dbReference>
<evidence type="ECO:0000256" key="1">
    <source>
        <dbReference type="ARBA" id="ARBA00009995"/>
    </source>
</evidence>
<dbReference type="InterPro" id="IPR002213">
    <property type="entry name" value="UDP_glucos_trans"/>
</dbReference>
<dbReference type="RefSeq" id="XP_002674609.1">
    <property type="nucleotide sequence ID" value="XM_002674563.1"/>
</dbReference>
<dbReference type="EMBL" id="GG738883">
    <property type="protein sequence ID" value="EFC41865.1"/>
    <property type="molecule type" value="Genomic_DNA"/>
</dbReference>
<dbReference type="AlphaFoldDB" id="D2VMP3"/>
<dbReference type="SUPFAM" id="SSF53756">
    <property type="entry name" value="UDP-Glycosyltransferase/glycogen phosphorylase"/>
    <property type="match status" value="1"/>
</dbReference>
<keyword evidence="2" id="KW-0808">Transferase</keyword>
<dbReference type="GO" id="GO:0035251">
    <property type="term" value="F:UDP-glucosyltransferase activity"/>
    <property type="evidence" value="ECO:0007669"/>
    <property type="project" value="TreeGrafter"/>
</dbReference>
<dbReference type="Pfam" id="PF00201">
    <property type="entry name" value="UDPGT"/>
    <property type="match status" value="1"/>
</dbReference>
<dbReference type="CDD" id="cd03784">
    <property type="entry name" value="GT1_Gtf-like"/>
    <property type="match status" value="1"/>
</dbReference>
<protein>
    <submittedName>
        <fullName evidence="4">Predicted protein</fullName>
    </submittedName>
</protein>
<feature type="transmembrane region" description="Helical" evidence="3">
    <location>
        <begin position="575"/>
        <end position="597"/>
    </location>
</feature>